<evidence type="ECO:0000256" key="2">
    <source>
        <dbReference type="ARBA" id="ARBA00022448"/>
    </source>
</evidence>
<keyword evidence="5" id="KW-0915">Sodium</keyword>
<feature type="domain" description="Cation/H+ exchanger transmembrane" evidence="11">
    <location>
        <begin position="32"/>
        <end position="475"/>
    </location>
</feature>
<feature type="transmembrane region" description="Helical" evidence="10">
    <location>
        <begin position="302"/>
        <end position="327"/>
    </location>
</feature>
<accession>A0ABQ5K9Z0</accession>
<dbReference type="InterPro" id="IPR006153">
    <property type="entry name" value="Cation/H_exchanger_TM"/>
</dbReference>
<evidence type="ECO:0000313" key="12">
    <source>
        <dbReference type="EMBL" id="GKT27995.1"/>
    </source>
</evidence>
<comment type="subcellular location">
    <subcellularLocation>
        <location evidence="1">Membrane</location>
        <topology evidence="1">Multi-pass membrane protein</topology>
    </subcellularLocation>
</comment>
<feature type="transmembrane region" description="Helical" evidence="10">
    <location>
        <begin position="381"/>
        <end position="408"/>
    </location>
</feature>
<organism evidence="12 13">
    <name type="scientific">Aduncisulcus paluster</name>
    <dbReference type="NCBI Taxonomy" id="2918883"/>
    <lineage>
        <taxon>Eukaryota</taxon>
        <taxon>Metamonada</taxon>
        <taxon>Carpediemonas-like organisms</taxon>
        <taxon>Aduncisulcus</taxon>
    </lineage>
</organism>
<comment type="caution">
    <text evidence="12">The sequence shown here is derived from an EMBL/GenBank/DDBJ whole genome shotgun (WGS) entry which is preliminary data.</text>
</comment>
<dbReference type="Gene3D" id="6.10.140.1330">
    <property type="match status" value="1"/>
</dbReference>
<evidence type="ECO:0000256" key="8">
    <source>
        <dbReference type="ARBA" id="ARBA00023201"/>
    </source>
</evidence>
<feature type="transmembrane region" description="Helical" evidence="10">
    <location>
        <begin position="449"/>
        <end position="471"/>
    </location>
</feature>
<feature type="transmembrane region" description="Helical" evidence="10">
    <location>
        <begin position="146"/>
        <end position="165"/>
    </location>
</feature>
<evidence type="ECO:0000256" key="4">
    <source>
        <dbReference type="ARBA" id="ARBA00022989"/>
    </source>
</evidence>
<reference evidence="12" key="1">
    <citation type="submission" date="2022-03" db="EMBL/GenBank/DDBJ databases">
        <title>Draft genome sequence of Aduncisulcus paluster, a free-living microaerophilic Fornicata.</title>
        <authorList>
            <person name="Yuyama I."/>
            <person name="Kume K."/>
            <person name="Tamura T."/>
            <person name="Inagaki Y."/>
            <person name="Hashimoto T."/>
        </authorList>
    </citation>
    <scope>NUCLEOTIDE SEQUENCE</scope>
    <source>
        <strain evidence="12">NY0171</strain>
    </source>
</reference>
<sequence>MIGQNIDVMSEFESPLPLPVMVIIVAVGIFAITIIHIIPHYSFKYIPESGIAMILGLIAGVILHWCPSDVTGSFKFDTSIFYSILLPIIVFECGYSVKKRYFFHGPILSLILIMAIFGTLIMVIVCFFLLYPFSTKEDSPINQYELLLFSCSISAVDPVATLGVYDTVKCGATLHHTIFGEAILNDAVVNALILSIEETGEREESRETTESISDNSTLDISSYSIYNATNGQEDAVLTKPSSTTTIHLTGKDIGWLILRFIYSSLGAIAIGMVGACISSLFYKYVTVLQCRPEFEAFTVLLFAFIPYLCSSWCSFPGVMTSLATGIVMSHYTRYNLSQKGRTVLQRLLFLLAHFSELFIVFILGLGLVFTPSSQPVEDGMWNIGFICACIGAVLVSRMVAIAIIIPIVNIFRSKERRISFSMCGALWGALMRGGISYALSLSISDGAESLYSVTTTVVCVFTTVIMGSLTYPMLKLFKIPTGVEWELEYVKQDGIGSVDRGARRLDRDILKPFFVRDSEQMRMERNELANRRIRNITRTRRHTAREAFSRDVPTPLSHSRTSHQHSNGPIDYDGI</sequence>
<evidence type="ECO:0000313" key="13">
    <source>
        <dbReference type="Proteomes" id="UP001057375"/>
    </source>
</evidence>
<dbReference type="PANTHER" id="PTHR10110:SF187">
    <property type="entry name" value="SODIUM_HYDROGEN EXCHANGER"/>
    <property type="match status" value="1"/>
</dbReference>
<protein>
    <submittedName>
        <fullName evidence="12">Cation/H+ exchanger, CPA1 family like protein</fullName>
    </submittedName>
</protein>
<evidence type="ECO:0000259" key="11">
    <source>
        <dbReference type="Pfam" id="PF00999"/>
    </source>
</evidence>
<dbReference type="InterPro" id="IPR018422">
    <property type="entry name" value="Cation/H_exchanger_CPA1"/>
</dbReference>
<keyword evidence="2" id="KW-0813">Transport</keyword>
<name>A0ABQ5K9Z0_9EUKA</name>
<evidence type="ECO:0000256" key="10">
    <source>
        <dbReference type="SAM" id="Phobius"/>
    </source>
</evidence>
<keyword evidence="13" id="KW-1185">Reference proteome</keyword>
<keyword evidence="6" id="KW-0406">Ion transport</keyword>
<evidence type="ECO:0000256" key="6">
    <source>
        <dbReference type="ARBA" id="ARBA00023065"/>
    </source>
</evidence>
<dbReference type="PANTHER" id="PTHR10110">
    <property type="entry name" value="SODIUM/HYDROGEN EXCHANGER"/>
    <property type="match status" value="1"/>
</dbReference>
<gene>
    <name evidence="12" type="ORF">ADUPG1_000344</name>
</gene>
<dbReference type="Pfam" id="PF00999">
    <property type="entry name" value="Na_H_Exchanger"/>
    <property type="match status" value="1"/>
</dbReference>
<evidence type="ECO:0000256" key="5">
    <source>
        <dbReference type="ARBA" id="ARBA00023053"/>
    </source>
</evidence>
<evidence type="ECO:0000256" key="7">
    <source>
        <dbReference type="ARBA" id="ARBA00023136"/>
    </source>
</evidence>
<proteinExistence type="predicted"/>
<keyword evidence="8" id="KW-0739">Sodium transport</keyword>
<evidence type="ECO:0000256" key="1">
    <source>
        <dbReference type="ARBA" id="ARBA00004141"/>
    </source>
</evidence>
<dbReference type="Proteomes" id="UP001057375">
    <property type="component" value="Unassembled WGS sequence"/>
</dbReference>
<feature type="transmembrane region" description="Helical" evidence="10">
    <location>
        <begin position="20"/>
        <end position="38"/>
    </location>
</feature>
<keyword evidence="3 10" id="KW-0812">Transmembrane</keyword>
<feature type="transmembrane region" description="Helical" evidence="10">
    <location>
        <begin position="109"/>
        <end position="134"/>
    </location>
</feature>
<keyword evidence="7 10" id="KW-0472">Membrane</keyword>
<feature type="transmembrane region" description="Helical" evidence="10">
    <location>
        <begin position="260"/>
        <end position="282"/>
    </location>
</feature>
<keyword evidence="4 10" id="KW-1133">Transmembrane helix</keyword>
<feature type="transmembrane region" description="Helical" evidence="10">
    <location>
        <begin position="420"/>
        <end position="443"/>
    </location>
</feature>
<feature type="transmembrane region" description="Helical" evidence="10">
    <location>
        <begin position="79"/>
        <end position="97"/>
    </location>
</feature>
<feature type="compositionally biased region" description="Polar residues" evidence="9">
    <location>
        <begin position="556"/>
        <end position="567"/>
    </location>
</feature>
<dbReference type="EMBL" id="BQXS01000117">
    <property type="protein sequence ID" value="GKT27995.1"/>
    <property type="molecule type" value="Genomic_DNA"/>
</dbReference>
<feature type="region of interest" description="Disordered" evidence="9">
    <location>
        <begin position="546"/>
        <end position="575"/>
    </location>
</feature>
<evidence type="ECO:0000256" key="3">
    <source>
        <dbReference type="ARBA" id="ARBA00022692"/>
    </source>
</evidence>
<evidence type="ECO:0000256" key="9">
    <source>
        <dbReference type="SAM" id="MobiDB-lite"/>
    </source>
</evidence>
<feature type="transmembrane region" description="Helical" evidence="10">
    <location>
        <begin position="50"/>
        <end position="67"/>
    </location>
</feature>
<feature type="transmembrane region" description="Helical" evidence="10">
    <location>
        <begin position="347"/>
        <end position="369"/>
    </location>
</feature>